<dbReference type="PANTHER" id="PTHR11592:SF44">
    <property type="entry name" value="GLUTATHIONE PEROXIDASE"/>
    <property type="match status" value="1"/>
</dbReference>
<evidence type="ECO:0000256" key="4">
    <source>
        <dbReference type="RuleBase" id="RU000499"/>
    </source>
</evidence>
<dbReference type="SUPFAM" id="SSF52833">
    <property type="entry name" value="Thioredoxin-like"/>
    <property type="match status" value="1"/>
</dbReference>
<dbReference type="GO" id="GO:0034599">
    <property type="term" value="P:cellular response to oxidative stress"/>
    <property type="evidence" value="ECO:0007669"/>
    <property type="project" value="TreeGrafter"/>
</dbReference>
<feature type="domain" description="Thioredoxin" evidence="6">
    <location>
        <begin position="42"/>
        <end position="211"/>
    </location>
</feature>
<dbReference type="PANTHER" id="PTHR11592">
    <property type="entry name" value="GLUTATHIONE PEROXIDASE"/>
    <property type="match status" value="1"/>
</dbReference>
<feature type="signal peptide" evidence="5">
    <location>
        <begin position="1"/>
        <end position="26"/>
    </location>
</feature>
<feature type="chain" id="PRO_5020272629" description="Glutathione peroxidase" evidence="5">
    <location>
        <begin position="27"/>
        <end position="213"/>
    </location>
</feature>
<evidence type="ECO:0000259" key="6">
    <source>
        <dbReference type="PROSITE" id="PS51352"/>
    </source>
</evidence>
<reference evidence="7 8" key="1">
    <citation type="submission" date="2019-03" db="EMBL/GenBank/DDBJ databases">
        <title>Sapientia aquatica gen. nov., sp. nov., isolated from a crater lake.</title>
        <authorList>
            <person name="Felfoldi T."/>
            <person name="Szabo A."/>
            <person name="Toth E."/>
            <person name="Schumann P."/>
            <person name="Keki Z."/>
            <person name="Marialigeti K."/>
            <person name="Mathe I."/>
        </authorList>
    </citation>
    <scope>NUCLEOTIDE SEQUENCE [LARGE SCALE GENOMIC DNA]</scope>
    <source>
        <strain evidence="7 8">SA-152</strain>
    </source>
</reference>
<dbReference type="InterPro" id="IPR013766">
    <property type="entry name" value="Thioredoxin_domain"/>
</dbReference>
<dbReference type="InterPro" id="IPR029759">
    <property type="entry name" value="GPX_AS"/>
</dbReference>
<evidence type="ECO:0000256" key="1">
    <source>
        <dbReference type="ARBA" id="ARBA00006926"/>
    </source>
</evidence>
<dbReference type="OrthoDB" id="9785502at2"/>
<name>A0A4R5W4S8_9BURK</name>
<proteinExistence type="inferred from homology"/>
<dbReference type="EMBL" id="SMYL01000001">
    <property type="protein sequence ID" value="TDK68107.1"/>
    <property type="molecule type" value="Genomic_DNA"/>
</dbReference>
<dbReference type="AlphaFoldDB" id="A0A4R5W4S8"/>
<evidence type="ECO:0000256" key="3">
    <source>
        <dbReference type="ARBA" id="ARBA00023002"/>
    </source>
</evidence>
<dbReference type="Pfam" id="PF00255">
    <property type="entry name" value="GSHPx"/>
    <property type="match status" value="1"/>
</dbReference>
<comment type="caution">
    <text evidence="7">The sequence shown here is derived from an EMBL/GenBank/DDBJ whole genome shotgun (WGS) entry which is preliminary data.</text>
</comment>
<protein>
    <recommendedName>
        <fullName evidence="4">Glutathione peroxidase</fullName>
    </recommendedName>
</protein>
<dbReference type="RefSeq" id="WP_133324446.1">
    <property type="nucleotide sequence ID" value="NZ_SMYL01000001.1"/>
</dbReference>
<evidence type="ECO:0000256" key="2">
    <source>
        <dbReference type="ARBA" id="ARBA00022559"/>
    </source>
</evidence>
<dbReference type="CDD" id="cd00340">
    <property type="entry name" value="GSH_Peroxidase"/>
    <property type="match status" value="1"/>
</dbReference>
<keyword evidence="3 4" id="KW-0560">Oxidoreductase</keyword>
<dbReference type="PROSITE" id="PS51355">
    <property type="entry name" value="GLUTATHIONE_PEROXID_3"/>
    <property type="match status" value="1"/>
</dbReference>
<evidence type="ECO:0000256" key="5">
    <source>
        <dbReference type="SAM" id="SignalP"/>
    </source>
</evidence>
<sequence>MSSLRKIQSLLLCLALISSVGTLTNAAAQTATAPHQVIPVAAPPAVTAAAPQACPAILHYNFNRLQDDAKQDLCQYAGKVVLVVNTASFCGFTKQYEGLEALYAKYKDKGLVVLGFPSNDFGQQEPGSSKEIADFCFNTYGVKFPMFAKSSVQGDKANPLYVALIKATGTTPKWNFYKYLIDRKGNIVDSYSSITTPESSTLVGPIEKALAVN</sequence>
<comment type="similarity">
    <text evidence="1 4">Belongs to the glutathione peroxidase family.</text>
</comment>
<dbReference type="PROSITE" id="PS00460">
    <property type="entry name" value="GLUTATHIONE_PEROXID_1"/>
    <property type="match status" value="1"/>
</dbReference>
<evidence type="ECO:0000313" key="8">
    <source>
        <dbReference type="Proteomes" id="UP000294829"/>
    </source>
</evidence>
<organism evidence="7 8">
    <name type="scientific">Sapientia aquatica</name>
    <dbReference type="NCBI Taxonomy" id="1549640"/>
    <lineage>
        <taxon>Bacteria</taxon>
        <taxon>Pseudomonadati</taxon>
        <taxon>Pseudomonadota</taxon>
        <taxon>Betaproteobacteria</taxon>
        <taxon>Burkholderiales</taxon>
        <taxon>Oxalobacteraceae</taxon>
        <taxon>Sapientia</taxon>
    </lineage>
</organism>
<accession>A0A4R5W4S8</accession>
<dbReference type="InterPro" id="IPR000889">
    <property type="entry name" value="Glutathione_peroxidase"/>
</dbReference>
<evidence type="ECO:0000313" key="7">
    <source>
        <dbReference type="EMBL" id="TDK68107.1"/>
    </source>
</evidence>
<gene>
    <name evidence="7" type="ORF">E2I14_00710</name>
</gene>
<dbReference type="InterPro" id="IPR036249">
    <property type="entry name" value="Thioredoxin-like_sf"/>
</dbReference>
<dbReference type="Gene3D" id="3.40.30.10">
    <property type="entry name" value="Glutaredoxin"/>
    <property type="match status" value="1"/>
</dbReference>
<keyword evidence="8" id="KW-1185">Reference proteome</keyword>
<keyword evidence="5" id="KW-0732">Signal</keyword>
<dbReference type="PROSITE" id="PS51352">
    <property type="entry name" value="THIOREDOXIN_2"/>
    <property type="match status" value="1"/>
</dbReference>
<keyword evidence="2 4" id="KW-0575">Peroxidase</keyword>
<dbReference type="Proteomes" id="UP000294829">
    <property type="component" value="Unassembled WGS sequence"/>
</dbReference>
<dbReference type="GO" id="GO:0004601">
    <property type="term" value="F:peroxidase activity"/>
    <property type="evidence" value="ECO:0007669"/>
    <property type="project" value="UniProtKB-KW"/>
</dbReference>
<dbReference type="PRINTS" id="PR01011">
    <property type="entry name" value="GLUTPROXDASE"/>
</dbReference>